<reference evidence="1 2" key="1">
    <citation type="submission" date="2024-12" db="EMBL/GenBank/DDBJ databases">
        <authorList>
            <person name="Hu S."/>
        </authorList>
    </citation>
    <scope>NUCLEOTIDE SEQUENCE [LARGE SCALE GENOMIC DNA]</scope>
    <source>
        <strain evidence="1 2">THG-T11</strain>
    </source>
</reference>
<protein>
    <recommendedName>
        <fullName evidence="3">GAF domain-containing protein</fullName>
    </recommendedName>
</protein>
<comment type="caution">
    <text evidence="1">The sequence shown here is derived from an EMBL/GenBank/DDBJ whole genome shotgun (WGS) entry which is preliminary data.</text>
</comment>
<evidence type="ECO:0008006" key="3">
    <source>
        <dbReference type="Google" id="ProtNLM"/>
    </source>
</evidence>
<accession>A0ABW9J9N3</accession>
<evidence type="ECO:0000313" key="1">
    <source>
        <dbReference type="EMBL" id="MFN0257219.1"/>
    </source>
</evidence>
<proteinExistence type="predicted"/>
<name>A0ABW9J9N3_9SPHI</name>
<evidence type="ECO:0000313" key="2">
    <source>
        <dbReference type="Proteomes" id="UP001517247"/>
    </source>
</evidence>
<sequence length="780" mass="90952">MNTNVIKINKNECIACQIEWSLSFRPLVAYLKKRLKTEETMKKEFYRFLLEKIEKEGALAKNLVIEDLSKYKETLELIFTILTPLMANEKELYWALSTPVPDQIFFSTDLLYNFIQEHVAEKQLDPEHRKQKEKDQIKFIYNVILKRYYNYTALTTSEMRFAYNNPQTGLTQYFNVNVDTQFVDISYNKSELPALNFEQFSGFVNDEHGLELLHEVLPLHDFKFDGFTVISVTDVTLQHAIDGIREALVNHNYQTEAYLHILQTLKTLGGNADIDYGLLPLITVNNKPVLDIDDHSSIIINAGKQFGISDSVFFEQLRSYQQNPKPIFFNKITDEHIEKMPFMDAIRSSGINSYSILPVFYNAQLVGILEIYSKQEVLIDDMLLSRLHSAMPLLGQLFQYRIEEFNAKMDEVLKDKFTALQPSVQWKFNQQVWEFIKKNKGNKNAQNIETVTFKNLYPLFGAIDIRNSTIERNLALKDDLKVQLEKLSTSLVELKKTIKLDLIDKILHSCKLWVERTSSFISSSDEDALNDFLEMEVYPILKHVEKSQPLAKEIVNEYFESINPETGIAFENRRTLETSMQFINATVGEYLESAQDELQKAFPFYFAKFRTDGVEYDIYIGQEIAPDVPFDMLYLKNMRLWQLQSMVEIARLTNRLVDQMEKPLLTTQLIFIHSNPIDISFRNDERRFDVEGSYNIRYEVIKKRIDKVKIKDKNERLTQPGKIALIYYNAFEANEYLTYISYLQEQGLLLAEVETVELEELQGISGLKALRVAVNYEENK</sequence>
<dbReference type="EMBL" id="SSHJ02000008">
    <property type="protein sequence ID" value="MFN0257219.1"/>
    <property type="molecule type" value="Genomic_DNA"/>
</dbReference>
<keyword evidence="2" id="KW-1185">Reference proteome</keyword>
<organism evidence="1 2">
    <name type="scientific">Pedobacter ureilyticus</name>
    <dbReference type="NCBI Taxonomy" id="1393051"/>
    <lineage>
        <taxon>Bacteria</taxon>
        <taxon>Pseudomonadati</taxon>
        <taxon>Bacteroidota</taxon>
        <taxon>Sphingobacteriia</taxon>
        <taxon>Sphingobacteriales</taxon>
        <taxon>Sphingobacteriaceae</taxon>
        <taxon>Pedobacter</taxon>
    </lineage>
</organism>
<gene>
    <name evidence="1" type="ORF">E6A44_016630</name>
</gene>
<dbReference type="Proteomes" id="UP001517247">
    <property type="component" value="Unassembled WGS sequence"/>
</dbReference>